<proteinExistence type="predicted"/>
<dbReference type="Pfam" id="PF11253">
    <property type="entry name" value="DUF3052"/>
    <property type="match status" value="1"/>
</dbReference>
<dbReference type="EMBL" id="CAEZSV010000070">
    <property type="protein sequence ID" value="CAB4551935.1"/>
    <property type="molecule type" value="Genomic_DNA"/>
</dbReference>
<name>A0A6J6CLD0_9ZZZZ</name>
<reference evidence="1" key="1">
    <citation type="submission" date="2020-05" db="EMBL/GenBank/DDBJ databases">
        <authorList>
            <person name="Chiriac C."/>
            <person name="Salcher M."/>
            <person name="Ghai R."/>
            <person name="Kavagutti S V."/>
        </authorList>
    </citation>
    <scope>NUCLEOTIDE SEQUENCE</scope>
</reference>
<dbReference type="InterPro" id="IPR021412">
    <property type="entry name" value="DUF3052"/>
</dbReference>
<evidence type="ECO:0000313" key="1">
    <source>
        <dbReference type="EMBL" id="CAB4551935.1"/>
    </source>
</evidence>
<accession>A0A6J6CLD0</accession>
<dbReference type="AlphaFoldDB" id="A0A6J6CLD0"/>
<organism evidence="1">
    <name type="scientific">freshwater metagenome</name>
    <dbReference type="NCBI Taxonomy" id="449393"/>
    <lineage>
        <taxon>unclassified sequences</taxon>
        <taxon>metagenomes</taxon>
        <taxon>ecological metagenomes</taxon>
    </lineage>
</organism>
<protein>
    <submittedName>
        <fullName evidence="1">Unannotated protein</fullName>
    </submittedName>
</protein>
<sequence length="130" mass="13664">MAARLGIKPGDLILESGLGSDADDALRKEIFAAAGSEPVGDGAQEVVDVVLLWWREDDGDLIDAMVDSLTFLDAHGVVWLFTPKVGRAGHVEPSDIQESAQTAGLAQTSTFAACADWSATKLTAPKGGRR</sequence>
<gene>
    <name evidence="1" type="ORF">UFOPK1506_00505</name>
</gene>